<name>A0AAV7HVR5_COTGL</name>
<accession>A0AAV7HVR5</accession>
<organism evidence="4 5">
    <name type="scientific">Cotesia glomerata</name>
    <name type="common">Lepidopteran parasitic wasp</name>
    <name type="synonym">Apanteles glomeratus</name>
    <dbReference type="NCBI Taxonomy" id="32391"/>
    <lineage>
        <taxon>Eukaryota</taxon>
        <taxon>Metazoa</taxon>
        <taxon>Ecdysozoa</taxon>
        <taxon>Arthropoda</taxon>
        <taxon>Hexapoda</taxon>
        <taxon>Insecta</taxon>
        <taxon>Pterygota</taxon>
        <taxon>Neoptera</taxon>
        <taxon>Endopterygota</taxon>
        <taxon>Hymenoptera</taxon>
        <taxon>Apocrita</taxon>
        <taxon>Ichneumonoidea</taxon>
        <taxon>Braconidae</taxon>
        <taxon>Microgastrinae</taxon>
        <taxon>Cotesia</taxon>
    </lineage>
</organism>
<dbReference type="InterPro" id="IPR002110">
    <property type="entry name" value="Ankyrin_rpt"/>
</dbReference>
<dbReference type="PANTHER" id="PTHR24198">
    <property type="entry name" value="ANKYRIN REPEAT AND PROTEIN KINASE DOMAIN-CONTAINING PROTEIN"/>
    <property type="match status" value="1"/>
</dbReference>
<keyword evidence="2 3" id="KW-0040">ANK repeat</keyword>
<dbReference type="Gene3D" id="1.25.40.20">
    <property type="entry name" value="Ankyrin repeat-containing domain"/>
    <property type="match status" value="1"/>
</dbReference>
<evidence type="ECO:0000313" key="4">
    <source>
        <dbReference type="EMBL" id="KAH0549274.1"/>
    </source>
</evidence>
<dbReference type="Pfam" id="PF12796">
    <property type="entry name" value="Ank_2"/>
    <property type="match status" value="1"/>
</dbReference>
<dbReference type="EMBL" id="JAHXZJ010001864">
    <property type="protein sequence ID" value="KAH0549274.1"/>
    <property type="molecule type" value="Genomic_DNA"/>
</dbReference>
<comment type="caution">
    <text evidence="4">The sequence shown here is derived from an EMBL/GenBank/DDBJ whole genome shotgun (WGS) entry which is preliminary data.</text>
</comment>
<protein>
    <recommendedName>
        <fullName evidence="6">Ankyrin repeat domain-containing protein</fullName>
    </recommendedName>
</protein>
<dbReference type="PROSITE" id="PS50297">
    <property type="entry name" value="ANK_REP_REGION"/>
    <property type="match status" value="1"/>
</dbReference>
<reference evidence="4 5" key="1">
    <citation type="journal article" date="2021" name="J. Hered.">
        <title>A chromosome-level genome assembly of the parasitoid wasp, Cotesia glomerata (Hymenoptera: Braconidae).</title>
        <authorList>
            <person name="Pinto B.J."/>
            <person name="Weis J.J."/>
            <person name="Gamble T."/>
            <person name="Ode P.J."/>
            <person name="Paul R."/>
            <person name="Zaspel J.M."/>
        </authorList>
    </citation>
    <scope>NUCLEOTIDE SEQUENCE [LARGE SCALE GENOMIC DNA]</scope>
    <source>
        <strain evidence="4">CgM1</strain>
    </source>
</reference>
<dbReference type="AlphaFoldDB" id="A0AAV7HVR5"/>
<evidence type="ECO:0008006" key="6">
    <source>
        <dbReference type="Google" id="ProtNLM"/>
    </source>
</evidence>
<evidence type="ECO:0000256" key="3">
    <source>
        <dbReference type="PROSITE-ProRule" id="PRU00023"/>
    </source>
</evidence>
<keyword evidence="5" id="KW-1185">Reference proteome</keyword>
<feature type="repeat" description="ANK" evidence="3">
    <location>
        <begin position="52"/>
        <end position="84"/>
    </location>
</feature>
<evidence type="ECO:0000313" key="5">
    <source>
        <dbReference type="Proteomes" id="UP000826195"/>
    </source>
</evidence>
<dbReference type="PROSITE" id="PS50088">
    <property type="entry name" value="ANK_REPEAT"/>
    <property type="match status" value="1"/>
</dbReference>
<dbReference type="PANTHER" id="PTHR24198:SF165">
    <property type="entry name" value="ANKYRIN REPEAT-CONTAINING PROTEIN-RELATED"/>
    <property type="match status" value="1"/>
</dbReference>
<gene>
    <name evidence="4" type="ORF">KQX54_007538</name>
</gene>
<evidence type="ECO:0000256" key="1">
    <source>
        <dbReference type="ARBA" id="ARBA00022737"/>
    </source>
</evidence>
<dbReference type="InterPro" id="IPR036770">
    <property type="entry name" value="Ankyrin_rpt-contain_sf"/>
</dbReference>
<proteinExistence type="predicted"/>
<sequence length="263" mass="30021">MLSIHLNFRSYVVAGGSQNLLSYSFDINLRFTKDDYVKGVDIFDFLFDLPDEKPTPLHWATAVDDSPTIKMLIAHGADINAKTNSDITPLMIAAQVDNLRPLRIILERKPLIDDVEIFGNRAIHYIYNVREARESRYLYLQSSDRQDDKDRLELLVNAKANIDAMCSFAFNKDLKSIIDLAAHLGTVPAIKYLLYETCLGVQQLKHSLSNLASYDNNAADAALGNSDDLKRRLRDEKIYAGKQKLSEEFTNRKKWAYLLGFRR</sequence>
<dbReference type="GO" id="GO:0005737">
    <property type="term" value="C:cytoplasm"/>
    <property type="evidence" value="ECO:0007669"/>
    <property type="project" value="TreeGrafter"/>
</dbReference>
<dbReference type="SUPFAM" id="SSF48403">
    <property type="entry name" value="Ankyrin repeat"/>
    <property type="match status" value="1"/>
</dbReference>
<evidence type="ECO:0000256" key="2">
    <source>
        <dbReference type="ARBA" id="ARBA00023043"/>
    </source>
</evidence>
<keyword evidence="1" id="KW-0677">Repeat</keyword>
<dbReference type="SMART" id="SM00248">
    <property type="entry name" value="ANK"/>
    <property type="match status" value="3"/>
</dbReference>
<dbReference type="Proteomes" id="UP000826195">
    <property type="component" value="Unassembled WGS sequence"/>
</dbReference>